<name>A0A6U2C7I2_HEMAN</name>
<evidence type="ECO:0000256" key="1">
    <source>
        <dbReference type="SAM" id="MobiDB-lite"/>
    </source>
</evidence>
<reference evidence="2" key="1">
    <citation type="submission" date="2021-01" db="EMBL/GenBank/DDBJ databases">
        <authorList>
            <person name="Corre E."/>
            <person name="Pelletier E."/>
            <person name="Niang G."/>
            <person name="Scheremetjew M."/>
            <person name="Finn R."/>
            <person name="Kale V."/>
            <person name="Holt S."/>
            <person name="Cochrane G."/>
            <person name="Meng A."/>
            <person name="Brown T."/>
            <person name="Cohen L."/>
        </authorList>
    </citation>
    <scope>NUCLEOTIDE SEQUENCE</scope>
    <source>
        <strain evidence="2">CCMP644</strain>
    </source>
</reference>
<organism evidence="2">
    <name type="scientific">Hemiselmis andersenii</name>
    <name type="common">Cryptophyte alga</name>
    <dbReference type="NCBI Taxonomy" id="464988"/>
    <lineage>
        <taxon>Eukaryota</taxon>
        <taxon>Cryptophyceae</taxon>
        <taxon>Cryptomonadales</taxon>
        <taxon>Hemiselmidaceae</taxon>
        <taxon>Hemiselmis</taxon>
    </lineage>
</organism>
<dbReference type="EMBL" id="HBFX01050659">
    <property type="protein sequence ID" value="CAD8979492.1"/>
    <property type="molecule type" value="Transcribed_RNA"/>
</dbReference>
<gene>
    <name evidence="2" type="ORF">HAND00432_LOCUS30502</name>
</gene>
<feature type="region of interest" description="Disordered" evidence="1">
    <location>
        <begin position="1"/>
        <end position="79"/>
    </location>
</feature>
<protein>
    <submittedName>
        <fullName evidence="2">Uncharacterized protein</fullName>
    </submittedName>
</protein>
<feature type="region of interest" description="Disordered" evidence="1">
    <location>
        <begin position="170"/>
        <end position="202"/>
    </location>
</feature>
<proteinExistence type="predicted"/>
<sequence>MSYTHQARSPSPMPAHGSRDWEEDEAAGAGAGAGLSGGSECATCGGRESAGGDTGSHHDTCDHDHAPAAPGEGGGENAFGGRLLVRRQSFHEIKRGRLFNRSITLAAQLDKELQSWHRPPQSLDDVGDLKARWRAHKKNLRVGKSGRVFGFRESQRDFFAAEDAARALEASSGAHPTWSNTQASASGDSAPRRRQDSRSASASLNGRWAIVEGVRVFKPSPRTRKAAELDDTNSTGNCATDELSASNTFKQATRTQSLAKRVLKKLGSGLKNAARFGRSPTL</sequence>
<feature type="compositionally biased region" description="Basic and acidic residues" evidence="1">
    <location>
        <begin position="55"/>
        <end position="66"/>
    </location>
</feature>
<accession>A0A6U2C7I2</accession>
<evidence type="ECO:0000313" key="2">
    <source>
        <dbReference type="EMBL" id="CAD8979492.1"/>
    </source>
</evidence>
<feature type="compositionally biased region" description="Polar residues" evidence="1">
    <location>
        <begin position="177"/>
        <end position="187"/>
    </location>
</feature>
<dbReference type="AlphaFoldDB" id="A0A6U2C7I2"/>